<keyword evidence="2" id="KW-0963">Cytoplasm</keyword>
<keyword evidence="11" id="KW-0648">Protein biosynthesis</keyword>
<dbReference type="InterPro" id="IPR032781">
    <property type="entry name" value="ABC_tran_Xtn"/>
</dbReference>
<dbReference type="InterPro" id="IPR027417">
    <property type="entry name" value="P-loop_NTPase"/>
</dbReference>
<dbReference type="PANTHER" id="PTHR43858:SF1">
    <property type="entry name" value="ABC TRANSPORTER-RELATED PROTEIN"/>
    <property type="match status" value="1"/>
</dbReference>
<evidence type="ECO:0000256" key="11">
    <source>
        <dbReference type="ARBA" id="ARBA00022917"/>
    </source>
</evidence>
<evidence type="ECO:0000313" key="15">
    <source>
        <dbReference type="Proteomes" id="UP001530377"/>
    </source>
</evidence>
<dbReference type="EMBL" id="JALLPB020000275">
    <property type="protein sequence ID" value="KAL3811170.1"/>
    <property type="molecule type" value="Genomic_DNA"/>
</dbReference>
<keyword evidence="6" id="KW-0547">Nucleotide-binding</keyword>
<evidence type="ECO:0000256" key="3">
    <source>
        <dbReference type="ARBA" id="ARBA00022555"/>
    </source>
</evidence>
<dbReference type="InterPro" id="IPR003439">
    <property type="entry name" value="ABC_transporter-like_ATP-bd"/>
</dbReference>
<dbReference type="PROSITE" id="PS50893">
    <property type="entry name" value="ABC_TRANSPORTER_2"/>
    <property type="match status" value="2"/>
</dbReference>
<dbReference type="Proteomes" id="UP001530377">
    <property type="component" value="Unassembled WGS sequence"/>
</dbReference>
<dbReference type="GO" id="GO:0005524">
    <property type="term" value="F:ATP binding"/>
    <property type="evidence" value="ECO:0007669"/>
    <property type="project" value="UniProtKB-KW"/>
</dbReference>
<evidence type="ECO:0000256" key="4">
    <source>
        <dbReference type="ARBA" id="ARBA00022730"/>
    </source>
</evidence>
<keyword evidence="4" id="KW-0699">rRNA-binding</keyword>
<keyword evidence="5" id="KW-0677">Repeat</keyword>
<dbReference type="Gene3D" id="3.40.50.300">
    <property type="entry name" value="P-loop containing nucleotide triphosphate hydrolases"/>
    <property type="match status" value="2"/>
</dbReference>
<evidence type="ECO:0000256" key="10">
    <source>
        <dbReference type="ARBA" id="ARBA00022884"/>
    </source>
</evidence>
<dbReference type="GO" id="GO:0006412">
    <property type="term" value="P:translation"/>
    <property type="evidence" value="ECO:0007669"/>
    <property type="project" value="UniProtKB-KW"/>
</dbReference>
<feature type="region of interest" description="Disordered" evidence="12">
    <location>
        <begin position="90"/>
        <end position="124"/>
    </location>
</feature>
<dbReference type="InterPro" id="IPR022374">
    <property type="entry name" value="EttA"/>
</dbReference>
<sequence length="693" mass="75412">MVRPPLPLVTPKPALGRGALGGGSAISVLSLLTILFVFGNNPDDGTASLPCDAFLLAPPIHNPPTSSARLFVPTTSSTSTVVTTRITSSLFGKKRKGNTPGPGYANGKRGGGGGGGGQPQQERASVKEARFDAATRQFMFTLVGLTKTLPDKSKDILKNIHLSFYPGAKIGVVGLNGSGKSTLLKIMAGIEKEFDGIARPLPGASIGYLSQEPILEYETVKECIDAAVSSSRAILDRYNELGASMANPDITDEEMTCAMNEMERISDKIEAENLWELDRTVERAMDSLRVPPGDAKTAVLSGGEKRRVSLCQLLLGSHDMLLLDEPTNHLDAESISWLEQFLDQFKGTVVCITHDRYFLENVARWILELDRGQGIPFEGNYSQWLEAKNKRLEGEKKSQTAAAKAVSAELEWVRSNPKAKGTKSKARLRRYDELLLAAAPTEMRTEGQIYIPPGPRLGDVVIDVKGVRKAFGDRLLIDNLEFNLPKAGIVGVIGPNGAGKSTLIKMLMGKESPDAGIIQIGETVSMIGVGQDRMEELDPTKTAYEEICGGRDEIELGGNYVNSRAYVSWFGFKSAQQQQLVGNLSGGERNRVQLAKLLKSGANLIILDEPTNDLDVETLRSLEEALLNFAGCAVVVSHDRYFLDRIATHILAFEGDSNCFFFEGNYADYEENRLQRLGETSIKRIKYAPLVNA</sequence>
<keyword evidence="8" id="KW-0067">ATP-binding</keyword>
<evidence type="ECO:0000256" key="7">
    <source>
        <dbReference type="ARBA" id="ARBA00022801"/>
    </source>
</evidence>
<dbReference type="NCBIfam" id="TIGR03719">
    <property type="entry name" value="ABC_ABC_ChvD"/>
    <property type="match status" value="1"/>
</dbReference>
<gene>
    <name evidence="14" type="ORF">ACHAXA_002734</name>
</gene>
<keyword evidence="15" id="KW-1185">Reference proteome</keyword>
<dbReference type="PANTHER" id="PTHR43858">
    <property type="entry name" value="ENERGY-DEPENDENT TRANSLATIONAL THROTTLE PROTEIN ETTA"/>
    <property type="match status" value="1"/>
</dbReference>
<evidence type="ECO:0000256" key="6">
    <source>
        <dbReference type="ARBA" id="ARBA00022741"/>
    </source>
</evidence>
<dbReference type="HAMAP" id="MF_00847">
    <property type="entry name" value="EttA"/>
    <property type="match status" value="1"/>
</dbReference>
<name>A0ABD3RTF7_9STRA</name>
<evidence type="ECO:0000313" key="14">
    <source>
        <dbReference type="EMBL" id="KAL3811170.1"/>
    </source>
</evidence>
<evidence type="ECO:0000256" key="9">
    <source>
        <dbReference type="ARBA" id="ARBA00022845"/>
    </source>
</evidence>
<dbReference type="NCBIfam" id="NF008775">
    <property type="entry name" value="PRK11819.1"/>
    <property type="match status" value="1"/>
</dbReference>
<accession>A0ABD3RTF7</accession>
<evidence type="ECO:0000256" key="8">
    <source>
        <dbReference type="ARBA" id="ARBA00022840"/>
    </source>
</evidence>
<dbReference type="GO" id="GO:0019843">
    <property type="term" value="F:rRNA binding"/>
    <property type="evidence" value="ECO:0007669"/>
    <property type="project" value="UniProtKB-KW"/>
</dbReference>
<dbReference type="InterPro" id="IPR003593">
    <property type="entry name" value="AAA+_ATPase"/>
</dbReference>
<evidence type="ECO:0000256" key="1">
    <source>
        <dbReference type="ARBA" id="ARBA00005868"/>
    </source>
</evidence>
<keyword evidence="7" id="KW-0378">Hydrolase</keyword>
<dbReference type="GO" id="GO:0006417">
    <property type="term" value="P:regulation of translation"/>
    <property type="evidence" value="ECO:0007669"/>
    <property type="project" value="UniProtKB-KW"/>
</dbReference>
<dbReference type="InterPro" id="IPR017871">
    <property type="entry name" value="ABC_transporter-like_CS"/>
</dbReference>
<dbReference type="FunFam" id="3.40.50.300:FF:000011">
    <property type="entry name" value="Putative ABC transporter ATP-binding component"/>
    <property type="match status" value="1"/>
</dbReference>
<dbReference type="Pfam" id="PF12848">
    <property type="entry name" value="ABC_tran_Xtn"/>
    <property type="match status" value="1"/>
</dbReference>
<dbReference type="CDD" id="cd03221">
    <property type="entry name" value="ABCF_EF-3"/>
    <property type="match status" value="2"/>
</dbReference>
<dbReference type="GO" id="GO:0000049">
    <property type="term" value="F:tRNA binding"/>
    <property type="evidence" value="ECO:0007669"/>
    <property type="project" value="UniProtKB-KW"/>
</dbReference>
<reference evidence="14 15" key="1">
    <citation type="submission" date="2024-10" db="EMBL/GenBank/DDBJ databases">
        <title>Updated reference genomes for cyclostephanoid diatoms.</title>
        <authorList>
            <person name="Roberts W.R."/>
            <person name="Alverson A.J."/>
        </authorList>
    </citation>
    <scope>NUCLEOTIDE SEQUENCE [LARGE SCALE GENOMIC DNA]</scope>
    <source>
        <strain evidence="14 15">AJA228-03</strain>
    </source>
</reference>
<dbReference type="AlphaFoldDB" id="A0ABD3RTF7"/>
<evidence type="ECO:0000259" key="13">
    <source>
        <dbReference type="PROSITE" id="PS50893"/>
    </source>
</evidence>
<dbReference type="PROSITE" id="PS00211">
    <property type="entry name" value="ABC_TRANSPORTER_1"/>
    <property type="match status" value="2"/>
</dbReference>
<dbReference type="SMART" id="SM00382">
    <property type="entry name" value="AAA"/>
    <property type="match status" value="2"/>
</dbReference>
<keyword evidence="10" id="KW-0694">RNA-binding</keyword>
<proteinExistence type="inferred from homology"/>
<evidence type="ECO:0000256" key="2">
    <source>
        <dbReference type="ARBA" id="ARBA00022490"/>
    </source>
</evidence>
<protein>
    <recommendedName>
        <fullName evidence="13">ABC transporter domain-containing protein</fullName>
    </recommendedName>
</protein>
<feature type="domain" description="ABC transporter" evidence="13">
    <location>
        <begin position="462"/>
        <end position="680"/>
    </location>
</feature>
<comment type="similarity">
    <text evidence="1">Belongs to the ABC transporter superfamily. ABCF family. Translational throttle EttA subfamily.</text>
</comment>
<dbReference type="GO" id="GO:0016787">
    <property type="term" value="F:hydrolase activity"/>
    <property type="evidence" value="ECO:0007669"/>
    <property type="project" value="UniProtKB-KW"/>
</dbReference>
<keyword evidence="9" id="KW-0810">Translation regulation</keyword>
<comment type="caution">
    <text evidence="14">The sequence shown here is derived from an EMBL/GenBank/DDBJ whole genome shotgun (WGS) entry which is preliminary data.</text>
</comment>
<dbReference type="FunFam" id="3.40.50.300:FF:000183">
    <property type="entry name" value="ABC transporter ATP-binding protein yjjK"/>
    <property type="match status" value="1"/>
</dbReference>
<keyword evidence="3" id="KW-0820">tRNA-binding</keyword>
<dbReference type="Pfam" id="PF00005">
    <property type="entry name" value="ABC_tran"/>
    <property type="match status" value="2"/>
</dbReference>
<feature type="compositionally biased region" description="Gly residues" evidence="12">
    <location>
        <begin position="108"/>
        <end position="118"/>
    </location>
</feature>
<organism evidence="14 15">
    <name type="scientific">Cyclostephanos tholiformis</name>
    <dbReference type="NCBI Taxonomy" id="382380"/>
    <lineage>
        <taxon>Eukaryota</taxon>
        <taxon>Sar</taxon>
        <taxon>Stramenopiles</taxon>
        <taxon>Ochrophyta</taxon>
        <taxon>Bacillariophyta</taxon>
        <taxon>Coscinodiscophyceae</taxon>
        <taxon>Thalassiosirophycidae</taxon>
        <taxon>Stephanodiscales</taxon>
        <taxon>Stephanodiscaceae</taxon>
        <taxon>Cyclostephanos</taxon>
    </lineage>
</organism>
<dbReference type="SUPFAM" id="SSF52540">
    <property type="entry name" value="P-loop containing nucleoside triphosphate hydrolases"/>
    <property type="match status" value="2"/>
</dbReference>
<feature type="domain" description="ABC transporter" evidence="13">
    <location>
        <begin position="140"/>
        <end position="396"/>
    </location>
</feature>
<evidence type="ECO:0000256" key="12">
    <source>
        <dbReference type="SAM" id="MobiDB-lite"/>
    </source>
</evidence>
<evidence type="ECO:0000256" key="5">
    <source>
        <dbReference type="ARBA" id="ARBA00022737"/>
    </source>
</evidence>